<dbReference type="AlphaFoldDB" id="A0A2Z5AA16"/>
<organism evidence="1 2">
    <name type="scientific">Pseudomonas oryzihabitans</name>
    <dbReference type="NCBI Taxonomy" id="47885"/>
    <lineage>
        <taxon>Bacteria</taxon>
        <taxon>Pseudomonadati</taxon>
        <taxon>Pseudomonadota</taxon>
        <taxon>Gammaproteobacteria</taxon>
        <taxon>Pseudomonadales</taxon>
        <taxon>Pseudomonadaceae</taxon>
        <taxon>Pseudomonas</taxon>
    </lineage>
</organism>
<sequence>MNLLTNALVPATDEPQPSSLLFPSIVRRREPARSCSMSPQAKLSGVTHQCRHCGHHFCRRALTPDEFQVCSVCHSFDVEPLEPVEQPEPGPYHDTTVVFRVAGSRDDAAGLFKTLDLLFKDDGLAEIVAIESGNQLQQRAGGQ</sequence>
<name>A0A2Z5AA16_9PSED</name>
<protein>
    <submittedName>
        <fullName evidence="1">Uncharacterized protein</fullName>
    </submittedName>
</protein>
<proteinExistence type="predicted"/>
<dbReference type="InterPro" id="IPR011011">
    <property type="entry name" value="Znf_FYVE_PHD"/>
</dbReference>
<reference evidence="1 2" key="1">
    <citation type="submission" date="2017-06" db="EMBL/GenBank/DDBJ databases">
        <title>Evolution towards high GC content and high-temperature stress adaptation in endophytic Pseudomonas oryzihabitans impacted its plant-growth promoting traits.</title>
        <authorList>
            <person name="Nascimento F.X."/>
        </authorList>
    </citation>
    <scope>NUCLEOTIDE SEQUENCE [LARGE SCALE GENOMIC DNA]</scope>
    <source>
        <strain evidence="1 2">MS8</strain>
    </source>
</reference>
<evidence type="ECO:0000313" key="1">
    <source>
        <dbReference type="EMBL" id="AXA67708.1"/>
    </source>
</evidence>
<dbReference type="Proteomes" id="UP000250579">
    <property type="component" value="Chromosome"/>
</dbReference>
<dbReference type="EMBL" id="CP022198">
    <property type="protein sequence ID" value="AXA67708.1"/>
    <property type="molecule type" value="Genomic_DNA"/>
</dbReference>
<accession>A0A2Z5AA16</accession>
<dbReference type="SUPFAM" id="SSF57903">
    <property type="entry name" value="FYVE/PHD zinc finger"/>
    <property type="match status" value="1"/>
</dbReference>
<gene>
    <name evidence="1" type="ORF">CE139_18405</name>
</gene>
<dbReference type="RefSeq" id="WP_208691784.1">
    <property type="nucleotide sequence ID" value="NZ_CP022198.1"/>
</dbReference>
<evidence type="ECO:0000313" key="2">
    <source>
        <dbReference type="Proteomes" id="UP000250579"/>
    </source>
</evidence>